<keyword evidence="3" id="KW-1185">Reference proteome</keyword>
<dbReference type="PANTHER" id="PTHR16216:SF2">
    <property type="entry name" value="DYNEIN AXONEMAL ASSEMBLY FACTOR 5"/>
    <property type="match status" value="1"/>
</dbReference>
<dbReference type="GO" id="GO:0003341">
    <property type="term" value="P:cilium movement"/>
    <property type="evidence" value="ECO:0007669"/>
    <property type="project" value="TreeGrafter"/>
</dbReference>
<name>A0A8T0FV15_ARGBR</name>
<organism evidence="2 3">
    <name type="scientific">Argiope bruennichi</name>
    <name type="common">Wasp spider</name>
    <name type="synonym">Aranea bruennichi</name>
    <dbReference type="NCBI Taxonomy" id="94029"/>
    <lineage>
        <taxon>Eukaryota</taxon>
        <taxon>Metazoa</taxon>
        <taxon>Ecdysozoa</taxon>
        <taxon>Arthropoda</taxon>
        <taxon>Chelicerata</taxon>
        <taxon>Arachnida</taxon>
        <taxon>Araneae</taxon>
        <taxon>Araneomorphae</taxon>
        <taxon>Entelegynae</taxon>
        <taxon>Araneoidea</taxon>
        <taxon>Araneidae</taxon>
        <taxon>Argiope</taxon>
    </lineage>
</organism>
<dbReference type="InterPro" id="IPR016024">
    <property type="entry name" value="ARM-type_fold"/>
</dbReference>
<dbReference type="AlphaFoldDB" id="A0A8T0FV15"/>
<dbReference type="GO" id="GO:0005737">
    <property type="term" value="C:cytoplasm"/>
    <property type="evidence" value="ECO:0007669"/>
    <property type="project" value="TreeGrafter"/>
</dbReference>
<dbReference type="Proteomes" id="UP000807504">
    <property type="component" value="Unassembled WGS sequence"/>
</dbReference>
<evidence type="ECO:0000259" key="1">
    <source>
        <dbReference type="Pfam" id="PF24573"/>
    </source>
</evidence>
<proteinExistence type="predicted"/>
<accession>A0A8T0FV15</accession>
<gene>
    <name evidence="2" type="ORF">HNY73_004883</name>
</gene>
<dbReference type="InterPro" id="IPR052623">
    <property type="entry name" value="DAAF5"/>
</dbReference>
<dbReference type="EMBL" id="JABXBU010000003">
    <property type="protein sequence ID" value="KAF8793400.1"/>
    <property type="molecule type" value="Genomic_DNA"/>
</dbReference>
<dbReference type="InterPro" id="IPR056497">
    <property type="entry name" value="HEAT_DAAF5"/>
</dbReference>
<comment type="caution">
    <text evidence="2">The sequence shown here is derived from an EMBL/GenBank/DDBJ whole genome shotgun (WGS) entry which is preliminary data.</text>
</comment>
<dbReference type="GO" id="GO:0045505">
    <property type="term" value="F:dynein intermediate chain binding"/>
    <property type="evidence" value="ECO:0007669"/>
    <property type="project" value="TreeGrafter"/>
</dbReference>
<sequence>MRCAELLGYFVDSNHLFDSLLNLIHKSPSAPHLSILAACIRGQKKDISKECLKAVCKFLSEVEVCRTREGDGQANLLLCVDALLFSVSKIGSVVSYDLFSILSSVSGLAVSDSILSKASELFQCLAELQACTKISLFEQHSMPLLKMISQNNELWTSMSPEVPIFSFIIESGFLDEKMLELIIPILINNLHHSKEAKVRCKILSLSISVFKKMSSTFYESLSEKILEVIRIGIFPNLTWSAGRTASSLRAIAAATLFEIISKTCIKKEMV</sequence>
<evidence type="ECO:0000313" key="2">
    <source>
        <dbReference type="EMBL" id="KAF8793400.1"/>
    </source>
</evidence>
<dbReference type="Pfam" id="PF24573">
    <property type="entry name" value="HEAT_DAAF5"/>
    <property type="match status" value="1"/>
</dbReference>
<dbReference type="PANTHER" id="PTHR16216">
    <property type="entry name" value="DYNEIN ASSEMBLY FACTOR 5, AXONEMAL"/>
    <property type="match status" value="1"/>
</dbReference>
<dbReference type="SUPFAM" id="SSF48371">
    <property type="entry name" value="ARM repeat"/>
    <property type="match status" value="1"/>
</dbReference>
<dbReference type="GO" id="GO:0036159">
    <property type="term" value="P:inner dynein arm assembly"/>
    <property type="evidence" value="ECO:0007669"/>
    <property type="project" value="TreeGrafter"/>
</dbReference>
<reference evidence="2" key="1">
    <citation type="journal article" date="2020" name="bioRxiv">
        <title>Chromosome-level reference genome of the European wasp spider Argiope bruennichi: a resource for studies on range expansion and evolutionary adaptation.</title>
        <authorList>
            <person name="Sheffer M.M."/>
            <person name="Hoppe A."/>
            <person name="Krehenwinkel H."/>
            <person name="Uhl G."/>
            <person name="Kuss A.W."/>
            <person name="Jensen L."/>
            <person name="Jensen C."/>
            <person name="Gillespie R.G."/>
            <person name="Hoff K.J."/>
            <person name="Prost S."/>
        </authorList>
    </citation>
    <scope>NUCLEOTIDE SEQUENCE</scope>
</reference>
<reference evidence="2" key="2">
    <citation type="submission" date="2020-06" db="EMBL/GenBank/DDBJ databases">
        <authorList>
            <person name="Sheffer M."/>
        </authorList>
    </citation>
    <scope>NUCLEOTIDE SEQUENCE</scope>
</reference>
<evidence type="ECO:0000313" key="3">
    <source>
        <dbReference type="Proteomes" id="UP000807504"/>
    </source>
</evidence>
<dbReference type="GO" id="GO:0036158">
    <property type="term" value="P:outer dynein arm assembly"/>
    <property type="evidence" value="ECO:0007669"/>
    <property type="project" value="TreeGrafter"/>
</dbReference>
<feature type="domain" description="Dynein axonemal assembly factor 5 HEAT-repeat" evidence="1">
    <location>
        <begin position="2"/>
        <end position="108"/>
    </location>
</feature>
<protein>
    <submittedName>
        <fullName evidence="2">Dynein assembly factor 5 like protein</fullName>
    </submittedName>
</protein>